<gene>
    <name evidence="5" type="ORF">EV702DRAFT_1193288</name>
</gene>
<feature type="compositionally biased region" description="Polar residues" evidence="4">
    <location>
        <begin position="896"/>
        <end position="906"/>
    </location>
</feature>
<evidence type="ECO:0000313" key="5">
    <source>
        <dbReference type="EMBL" id="KAG1781094.1"/>
    </source>
</evidence>
<keyword evidence="6" id="KW-1185">Reference proteome</keyword>
<dbReference type="InterPro" id="IPR011047">
    <property type="entry name" value="Quinoprotein_ADH-like_sf"/>
</dbReference>
<dbReference type="Proteomes" id="UP000714275">
    <property type="component" value="Unassembled WGS sequence"/>
</dbReference>
<dbReference type="EMBL" id="JABBWD010000006">
    <property type="protein sequence ID" value="KAG1781094.1"/>
    <property type="molecule type" value="Genomic_DNA"/>
</dbReference>
<keyword evidence="2" id="KW-0677">Repeat</keyword>
<feature type="compositionally biased region" description="Polar residues" evidence="4">
    <location>
        <begin position="817"/>
        <end position="838"/>
    </location>
</feature>
<feature type="compositionally biased region" description="Low complexity" evidence="4">
    <location>
        <begin position="441"/>
        <end position="474"/>
    </location>
</feature>
<dbReference type="PANTHER" id="PTHR22847">
    <property type="entry name" value="WD40 REPEAT PROTEIN"/>
    <property type="match status" value="1"/>
</dbReference>
<feature type="compositionally biased region" description="Low complexity" evidence="4">
    <location>
        <begin position="883"/>
        <end position="895"/>
    </location>
</feature>
<feature type="repeat" description="WD" evidence="3">
    <location>
        <begin position="733"/>
        <end position="774"/>
    </location>
</feature>
<dbReference type="InterPro" id="IPR036322">
    <property type="entry name" value="WD40_repeat_dom_sf"/>
</dbReference>
<proteinExistence type="predicted"/>
<feature type="repeat" description="WD" evidence="3">
    <location>
        <begin position="576"/>
        <end position="610"/>
    </location>
</feature>
<dbReference type="PROSITE" id="PS50294">
    <property type="entry name" value="WD_REPEATS_REGION"/>
    <property type="match status" value="8"/>
</dbReference>
<evidence type="ECO:0000313" key="6">
    <source>
        <dbReference type="Proteomes" id="UP000714275"/>
    </source>
</evidence>
<dbReference type="PRINTS" id="PR00320">
    <property type="entry name" value="GPROTEINBRPT"/>
</dbReference>
<accession>A0A9P7D6C7</accession>
<dbReference type="SUPFAM" id="SSF50978">
    <property type="entry name" value="WD40 repeat-like"/>
    <property type="match status" value="1"/>
</dbReference>
<evidence type="ECO:0000256" key="4">
    <source>
        <dbReference type="SAM" id="MobiDB-lite"/>
    </source>
</evidence>
<dbReference type="InterPro" id="IPR020472">
    <property type="entry name" value="WD40_PAC1"/>
</dbReference>
<feature type="repeat" description="WD" evidence="3">
    <location>
        <begin position="66"/>
        <end position="107"/>
    </location>
</feature>
<dbReference type="Gene3D" id="2.130.10.10">
    <property type="entry name" value="YVTN repeat-like/Quinoprotein amine dehydrogenase"/>
    <property type="match status" value="4"/>
</dbReference>
<dbReference type="PANTHER" id="PTHR22847:SF637">
    <property type="entry name" value="WD REPEAT DOMAIN 5B"/>
    <property type="match status" value="1"/>
</dbReference>
<dbReference type="InterPro" id="IPR019775">
    <property type="entry name" value="WD40_repeat_CS"/>
</dbReference>
<feature type="compositionally biased region" description="Basic and acidic residues" evidence="4">
    <location>
        <begin position="7"/>
        <end position="24"/>
    </location>
</feature>
<feature type="repeat" description="WD" evidence="3">
    <location>
        <begin position="232"/>
        <end position="273"/>
    </location>
</feature>
<reference evidence="5" key="1">
    <citation type="journal article" date="2020" name="New Phytol.">
        <title>Comparative genomics reveals dynamic genome evolution in host specialist ectomycorrhizal fungi.</title>
        <authorList>
            <person name="Lofgren L.A."/>
            <person name="Nguyen N.H."/>
            <person name="Vilgalys R."/>
            <person name="Ruytinx J."/>
            <person name="Liao H.L."/>
            <person name="Branco S."/>
            <person name="Kuo A."/>
            <person name="LaButti K."/>
            <person name="Lipzen A."/>
            <person name="Andreopoulos W."/>
            <person name="Pangilinan J."/>
            <person name="Riley R."/>
            <person name="Hundley H."/>
            <person name="Na H."/>
            <person name="Barry K."/>
            <person name="Grigoriev I.V."/>
            <person name="Stajich J.E."/>
            <person name="Kennedy P.G."/>
        </authorList>
    </citation>
    <scope>NUCLEOTIDE SEQUENCE</scope>
    <source>
        <strain evidence="5">DOB743</strain>
    </source>
</reference>
<dbReference type="InterPro" id="IPR001680">
    <property type="entry name" value="WD40_rpt"/>
</dbReference>
<feature type="region of interest" description="Disordered" evidence="4">
    <location>
        <begin position="851"/>
        <end position="932"/>
    </location>
</feature>
<feature type="compositionally biased region" description="Low complexity" evidence="4">
    <location>
        <begin position="907"/>
        <end position="932"/>
    </location>
</feature>
<organism evidence="5 6">
    <name type="scientific">Suillus placidus</name>
    <dbReference type="NCBI Taxonomy" id="48579"/>
    <lineage>
        <taxon>Eukaryota</taxon>
        <taxon>Fungi</taxon>
        <taxon>Dikarya</taxon>
        <taxon>Basidiomycota</taxon>
        <taxon>Agaricomycotina</taxon>
        <taxon>Agaricomycetes</taxon>
        <taxon>Agaricomycetidae</taxon>
        <taxon>Boletales</taxon>
        <taxon>Suillineae</taxon>
        <taxon>Suillaceae</taxon>
        <taxon>Suillus</taxon>
    </lineage>
</organism>
<dbReference type="PROSITE" id="PS50082">
    <property type="entry name" value="WD_REPEATS_2"/>
    <property type="match status" value="8"/>
</dbReference>
<dbReference type="SMART" id="SM00320">
    <property type="entry name" value="WD40"/>
    <property type="match status" value="13"/>
</dbReference>
<protein>
    <submittedName>
        <fullName evidence="5">Quinon protein alcohol dehydrogenase-like superfamily</fullName>
    </submittedName>
</protein>
<comment type="caution">
    <text evidence="5">The sequence shown here is derived from an EMBL/GenBank/DDBJ whole genome shotgun (WGS) entry which is preliminary data.</text>
</comment>
<feature type="repeat" description="WD" evidence="3">
    <location>
        <begin position="108"/>
        <end position="149"/>
    </location>
</feature>
<evidence type="ECO:0000256" key="3">
    <source>
        <dbReference type="PROSITE-ProRule" id="PRU00221"/>
    </source>
</evidence>
<feature type="compositionally biased region" description="Polar residues" evidence="4">
    <location>
        <begin position="425"/>
        <end position="440"/>
    </location>
</feature>
<feature type="repeat" description="WD" evidence="3">
    <location>
        <begin position="22"/>
        <end position="63"/>
    </location>
</feature>
<keyword evidence="1 3" id="KW-0853">WD repeat</keyword>
<dbReference type="InterPro" id="IPR018391">
    <property type="entry name" value="PQQ_b-propeller_rpt"/>
</dbReference>
<dbReference type="OrthoDB" id="2680773at2759"/>
<sequence>MSSLAPKKQEKEKPTTMPHHKMEGHTSVVQGVLRLHGGRQIITCSYDGSLQVWDLESGTQVGETWMVEGRGAVNAIALSLDGKTVASGSSDGAVRMWNISTGKVIKKWTEHTAGVSSVCWSPNGCQVVSGSDDRTFRVWNVESGKTVLGPIITEDFVFVVGYSPGGKIIVTGGDGLKVWDANTGELLKTLQCGVVSCLAWTSDGKTLIVASRNKRFRKLDTVTWTETAVLEGPGHEGLIQAISLSPNERILASVSQDRTARLWNLENDQIIGPPLHHEDWAQCATFSVDGKFLIIGCYNGRIYTWDVATIIRDAGLNALLSDNAGNVVNKSVLSADATRRRAPKIEGVRRVPQGFFDDFSTSRDHHTATPYQPTHVSRTVLSWAQNFVSGVLCRRDGSAIRSPRVVEVPLTAGKPRNYHARKKPSASSSRPLNPRTAQQHNGATQSNSSSSQQAPATTTASSTSPAGTGTAAATDTISHPDITVRRAGWRARFLLWVNSSSQIMSSSALANQEKSVTKPHHKIEGHTSTIYCILGLPDKRQTITGSGDGSLRVWDLESGKQVGNAWKDEGSEFKAVLALALSPDGKTIASGGQGGTVRLWNIDTGKLIKKWTGDTDIVQSVGWSPDGCRVVNGSFNGAVRVWDVRSGETVLGAIETGQGNIVWAVRYSPDGKRIATGADGLQIWDANTGKLLKTLGITVACLAWASGGSLLIVGSLNKIRTFDTNTWTEIAVLDGHERLVSAISLSPNERVLASVSDDSTARLWNLKSNQLIGLPLHHECENAVDKSVLDADATRRRTTHRDIEGNRRVPQGFFDDFSTSRGHHTAQTATSHQPTNPLSWTQKILSGMLRRQDGSNVRLPPIVDVPLTAGKPRNYHARKKKPSASSSRPTKPPATQQQSGVATESNPSSSQQPSSTATAPTTPPVATSTAGVAGTSHDITIRQAGWRARFLLWVCCVPVQQAGS</sequence>
<dbReference type="SUPFAM" id="SSF50998">
    <property type="entry name" value="Quinoprotein alcohol dehydrogenase-like"/>
    <property type="match status" value="1"/>
</dbReference>
<evidence type="ECO:0000256" key="1">
    <source>
        <dbReference type="ARBA" id="ARBA00022574"/>
    </source>
</evidence>
<feature type="compositionally biased region" description="Basic residues" evidence="4">
    <location>
        <begin position="873"/>
        <end position="882"/>
    </location>
</feature>
<feature type="region of interest" description="Disordered" evidence="4">
    <location>
        <begin position="796"/>
        <end position="838"/>
    </location>
</feature>
<name>A0A9P7D6C7_9AGAM</name>
<dbReference type="SMART" id="SM00564">
    <property type="entry name" value="PQQ"/>
    <property type="match status" value="5"/>
</dbReference>
<dbReference type="CDD" id="cd00200">
    <property type="entry name" value="WD40"/>
    <property type="match status" value="2"/>
</dbReference>
<feature type="compositionally biased region" description="Basic and acidic residues" evidence="4">
    <location>
        <begin position="796"/>
        <end position="807"/>
    </location>
</feature>
<dbReference type="Pfam" id="PF00400">
    <property type="entry name" value="WD40"/>
    <property type="match status" value="11"/>
</dbReference>
<feature type="region of interest" description="Disordered" evidence="4">
    <location>
        <begin position="1"/>
        <end position="24"/>
    </location>
</feature>
<feature type="region of interest" description="Disordered" evidence="4">
    <location>
        <begin position="411"/>
        <end position="475"/>
    </location>
</feature>
<dbReference type="AlphaFoldDB" id="A0A9P7D6C7"/>
<dbReference type="PROSITE" id="PS00678">
    <property type="entry name" value="WD_REPEATS_1"/>
    <property type="match status" value="6"/>
</dbReference>
<dbReference type="InterPro" id="IPR015943">
    <property type="entry name" value="WD40/YVTN_repeat-like_dom_sf"/>
</dbReference>
<dbReference type="GO" id="GO:1990234">
    <property type="term" value="C:transferase complex"/>
    <property type="evidence" value="ECO:0007669"/>
    <property type="project" value="UniProtKB-ARBA"/>
</dbReference>
<feature type="repeat" description="WD" evidence="3">
    <location>
        <begin position="611"/>
        <end position="652"/>
    </location>
</feature>
<evidence type="ECO:0000256" key="2">
    <source>
        <dbReference type="ARBA" id="ARBA00022737"/>
    </source>
</evidence>
<feature type="repeat" description="WD" evidence="3">
    <location>
        <begin position="523"/>
        <end position="564"/>
    </location>
</feature>